<dbReference type="InterPro" id="IPR002052">
    <property type="entry name" value="DNA_methylase_N6_adenine_CS"/>
</dbReference>
<evidence type="ECO:0000259" key="6">
    <source>
        <dbReference type="Pfam" id="PF05175"/>
    </source>
</evidence>
<dbReference type="NCBIfam" id="TIGR03534">
    <property type="entry name" value="RF_mod_PrmC"/>
    <property type="match status" value="1"/>
</dbReference>
<evidence type="ECO:0000256" key="2">
    <source>
        <dbReference type="ARBA" id="ARBA00022679"/>
    </source>
</evidence>
<dbReference type="InterPro" id="IPR007848">
    <property type="entry name" value="Small_mtfrase_dom"/>
</dbReference>
<dbReference type="Gene3D" id="3.40.50.150">
    <property type="entry name" value="Vaccinia Virus protein VP39"/>
    <property type="match status" value="1"/>
</dbReference>
<dbReference type="OrthoDB" id="9800643at2"/>
<gene>
    <name evidence="5 8" type="primary">prmC</name>
    <name evidence="8" type="ORF">CWE08_06520</name>
</gene>
<dbReference type="InterPro" id="IPR050320">
    <property type="entry name" value="N5-glutamine_MTase"/>
</dbReference>
<comment type="caution">
    <text evidence="8">The sequence shown here is derived from an EMBL/GenBank/DDBJ whole genome shotgun (WGS) entry which is preliminary data.</text>
</comment>
<organism evidence="8 9">
    <name type="scientific">Aliidiomarina iranensis</name>
    <dbReference type="NCBI Taxonomy" id="1434071"/>
    <lineage>
        <taxon>Bacteria</taxon>
        <taxon>Pseudomonadati</taxon>
        <taxon>Pseudomonadota</taxon>
        <taxon>Gammaproteobacteria</taxon>
        <taxon>Alteromonadales</taxon>
        <taxon>Idiomarinaceae</taxon>
        <taxon>Aliidiomarina</taxon>
    </lineage>
</organism>
<evidence type="ECO:0000313" key="9">
    <source>
        <dbReference type="Proteomes" id="UP000288395"/>
    </source>
</evidence>
<feature type="domain" description="Release factor glutamine methyltransferase N-terminal" evidence="7">
    <location>
        <begin position="6"/>
        <end position="76"/>
    </location>
</feature>
<dbReference type="SUPFAM" id="SSF53335">
    <property type="entry name" value="S-adenosyl-L-methionine-dependent methyltransferases"/>
    <property type="match status" value="1"/>
</dbReference>
<feature type="binding site" evidence="5">
    <location>
        <begin position="186"/>
        <end position="189"/>
    </location>
    <ligand>
        <name>substrate</name>
    </ligand>
</feature>
<dbReference type="Pfam" id="PF05175">
    <property type="entry name" value="MTS"/>
    <property type="match status" value="1"/>
</dbReference>
<protein>
    <recommendedName>
        <fullName evidence="5">Release factor glutamine methyltransferase</fullName>
        <shortName evidence="5">RF MTase</shortName>
        <ecNumber evidence="5">2.1.1.297</ecNumber>
    </recommendedName>
    <alternativeName>
        <fullName evidence="5">N5-glutamine methyltransferase PrmC</fullName>
    </alternativeName>
    <alternativeName>
        <fullName evidence="5">Protein-(glutamine-N5) MTase PrmC</fullName>
    </alternativeName>
    <alternativeName>
        <fullName evidence="5">Protein-glutamine N-methyltransferase PrmC</fullName>
    </alternativeName>
</protein>
<feature type="binding site" evidence="5">
    <location>
        <begin position="120"/>
        <end position="124"/>
    </location>
    <ligand>
        <name>S-adenosyl-L-methionine</name>
        <dbReference type="ChEBI" id="CHEBI:59789"/>
    </ligand>
</feature>
<feature type="domain" description="Methyltransferase small" evidence="6">
    <location>
        <begin position="108"/>
        <end position="196"/>
    </location>
</feature>
<feature type="binding site" evidence="5">
    <location>
        <position position="186"/>
    </location>
    <ligand>
        <name>S-adenosyl-L-methionine</name>
        <dbReference type="ChEBI" id="CHEBI:59789"/>
    </ligand>
</feature>
<dbReference type="GO" id="GO:0032259">
    <property type="term" value="P:methylation"/>
    <property type="evidence" value="ECO:0007669"/>
    <property type="project" value="UniProtKB-KW"/>
</dbReference>
<feature type="binding site" evidence="5">
    <location>
        <position position="143"/>
    </location>
    <ligand>
        <name>S-adenosyl-L-methionine</name>
        <dbReference type="ChEBI" id="CHEBI:59789"/>
    </ligand>
</feature>
<keyword evidence="1 5" id="KW-0489">Methyltransferase</keyword>
<dbReference type="RefSeq" id="WP_126766890.1">
    <property type="nucleotide sequence ID" value="NZ_PIPJ01000003.1"/>
</dbReference>
<evidence type="ECO:0000256" key="3">
    <source>
        <dbReference type="ARBA" id="ARBA00022691"/>
    </source>
</evidence>
<dbReference type="NCBIfam" id="TIGR00536">
    <property type="entry name" value="hemK_fam"/>
    <property type="match status" value="1"/>
</dbReference>
<reference evidence="9" key="1">
    <citation type="journal article" date="2018" name="Front. Microbiol.">
        <title>Genome-Based Analysis Reveals the Taxonomy and Diversity of the Family Idiomarinaceae.</title>
        <authorList>
            <person name="Liu Y."/>
            <person name="Lai Q."/>
            <person name="Shao Z."/>
        </authorList>
    </citation>
    <scope>NUCLEOTIDE SEQUENCE [LARGE SCALE GENOMIC DNA]</scope>
    <source>
        <strain evidence="9">GBPy7</strain>
    </source>
</reference>
<dbReference type="AlphaFoldDB" id="A0A432VX05"/>
<keyword evidence="2 5" id="KW-0808">Transferase</keyword>
<sequence>MKTIAETLQEATHRLRNSGSETPNLDAQVLLKSVLQCERSYFYTWPEKQLSLAQSSDFEALMQQRESGRPVAHILGSREFWSLDLQVNATTLIPRPDTEILVEAALDLVSQNFARVLDLGTGTGAIALALAKEHPEWQVTAVDVVTEAVELAKRNAAKHELSNVLVMQSHWFAAIPSQHFDLIVSNPPYIDGADHHLQQGDVRFEPHSALVAAENGFADLRYIVVAAKDYLAKDGWLVLEHGAEQAEELQRIFVEHGYNQIHTRQDYANLDRVTCGRRG</sequence>
<dbReference type="InterPro" id="IPR004556">
    <property type="entry name" value="HemK-like"/>
</dbReference>
<comment type="catalytic activity">
    <reaction evidence="4 5">
        <text>L-glutaminyl-[peptide chain release factor] + S-adenosyl-L-methionine = N(5)-methyl-L-glutaminyl-[peptide chain release factor] + S-adenosyl-L-homocysteine + H(+)</text>
        <dbReference type="Rhea" id="RHEA:42896"/>
        <dbReference type="Rhea" id="RHEA-COMP:10271"/>
        <dbReference type="Rhea" id="RHEA-COMP:10272"/>
        <dbReference type="ChEBI" id="CHEBI:15378"/>
        <dbReference type="ChEBI" id="CHEBI:30011"/>
        <dbReference type="ChEBI" id="CHEBI:57856"/>
        <dbReference type="ChEBI" id="CHEBI:59789"/>
        <dbReference type="ChEBI" id="CHEBI:61891"/>
        <dbReference type="EC" id="2.1.1.297"/>
    </reaction>
</comment>
<dbReference type="EMBL" id="PIPJ01000003">
    <property type="protein sequence ID" value="RUO21231.1"/>
    <property type="molecule type" value="Genomic_DNA"/>
</dbReference>
<dbReference type="GO" id="GO:0003676">
    <property type="term" value="F:nucleic acid binding"/>
    <property type="evidence" value="ECO:0007669"/>
    <property type="project" value="InterPro"/>
</dbReference>
<dbReference type="PANTHER" id="PTHR18895">
    <property type="entry name" value="HEMK METHYLTRANSFERASE"/>
    <property type="match status" value="1"/>
</dbReference>
<dbReference type="Proteomes" id="UP000288395">
    <property type="component" value="Unassembled WGS sequence"/>
</dbReference>
<name>A0A432VX05_9GAMM</name>
<comment type="similarity">
    <text evidence="5">Belongs to the protein N5-glutamine methyltransferase family. PrmC subfamily.</text>
</comment>
<evidence type="ECO:0000259" key="7">
    <source>
        <dbReference type="Pfam" id="PF17827"/>
    </source>
</evidence>
<dbReference type="HAMAP" id="MF_02126">
    <property type="entry name" value="RF_methyltr_PrmC"/>
    <property type="match status" value="1"/>
</dbReference>
<dbReference type="Pfam" id="PF17827">
    <property type="entry name" value="PrmC_N"/>
    <property type="match status" value="1"/>
</dbReference>
<dbReference type="FunFam" id="3.40.50.150:FF:000053">
    <property type="entry name" value="Release factor glutamine methyltransferase"/>
    <property type="match status" value="1"/>
</dbReference>
<evidence type="ECO:0000256" key="4">
    <source>
        <dbReference type="ARBA" id="ARBA00048391"/>
    </source>
</evidence>
<dbReference type="PROSITE" id="PS00092">
    <property type="entry name" value="N6_MTASE"/>
    <property type="match status" value="1"/>
</dbReference>
<evidence type="ECO:0000256" key="1">
    <source>
        <dbReference type="ARBA" id="ARBA00022603"/>
    </source>
</evidence>
<dbReference type="PANTHER" id="PTHR18895:SF74">
    <property type="entry name" value="MTRF1L RELEASE FACTOR GLUTAMINE METHYLTRANSFERASE"/>
    <property type="match status" value="1"/>
</dbReference>
<feature type="binding site" evidence="5">
    <location>
        <position position="171"/>
    </location>
    <ligand>
        <name>S-adenosyl-L-methionine</name>
        <dbReference type="ChEBI" id="CHEBI:59789"/>
    </ligand>
</feature>
<keyword evidence="9" id="KW-1185">Reference proteome</keyword>
<proteinExistence type="inferred from homology"/>
<dbReference type="CDD" id="cd02440">
    <property type="entry name" value="AdoMet_MTases"/>
    <property type="match status" value="1"/>
</dbReference>
<dbReference type="EC" id="2.1.1.297" evidence="5"/>
<comment type="function">
    <text evidence="5">Methylates the class 1 translation termination release factors RF1/PrfA and RF2/PrfB on the glutamine residue of the universally conserved GGQ motif.</text>
</comment>
<evidence type="ECO:0000313" key="8">
    <source>
        <dbReference type="EMBL" id="RUO21231.1"/>
    </source>
</evidence>
<keyword evidence="3 5" id="KW-0949">S-adenosyl-L-methionine</keyword>
<dbReference type="Gene3D" id="1.10.8.10">
    <property type="entry name" value="DNA helicase RuvA subunit, C-terminal domain"/>
    <property type="match status" value="1"/>
</dbReference>
<evidence type="ECO:0000256" key="5">
    <source>
        <dbReference type="HAMAP-Rule" id="MF_02126"/>
    </source>
</evidence>
<dbReference type="InterPro" id="IPR019874">
    <property type="entry name" value="RF_methyltr_PrmC"/>
</dbReference>
<dbReference type="InterPro" id="IPR029063">
    <property type="entry name" value="SAM-dependent_MTases_sf"/>
</dbReference>
<dbReference type="InterPro" id="IPR040758">
    <property type="entry name" value="PrmC_N"/>
</dbReference>
<dbReference type="GO" id="GO:0102559">
    <property type="term" value="F:peptide chain release factor N(5)-glutamine methyltransferase activity"/>
    <property type="evidence" value="ECO:0007669"/>
    <property type="project" value="UniProtKB-EC"/>
</dbReference>
<accession>A0A432VX05</accession>